<reference evidence="1 2" key="1">
    <citation type="submission" date="2021-04" db="EMBL/GenBank/DDBJ databases">
        <title>Draft genome sequence of Paenibacillus cisolokensis, LC2-13A.</title>
        <authorList>
            <person name="Uke A."/>
            <person name="Chhe C."/>
            <person name="Baramee S."/>
            <person name="Kosugi A."/>
        </authorList>
    </citation>
    <scope>NUCLEOTIDE SEQUENCE [LARGE SCALE GENOMIC DNA]</scope>
    <source>
        <strain evidence="1 2">LC2-13A</strain>
    </source>
</reference>
<comment type="caution">
    <text evidence="1">The sequence shown here is derived from an EMBL/GenBank/DDBJ whole genome shotgun (WGS) entry which is preliminary data.</text>
</comment>
<dbReference type="Proteomes" id="UP000680304">
    <property type="component" value="Unassembled WGS sequence"/>
</dbReference>
<evidence type="ECO:0000313" key="2">
    <source>
        <dbReference type="Proteomes" id="UP000680304"/>
    </source>
</evidence>
<proteinExistence type="predicted"/>
<evidence type="ECO:0008006" key="3">
    <source>
        <dbReference type="Google" id="ProtNLM"/>
    </source>
</evidence>
<keyword evidence="2" id="KW-1185">Reference proteome</keyword>
<protein>
    <recommendedName>
        <fullName evidence="3">PTS EIIA type-1 domain-containing protein</fullName>
    </recommendedName>
</protein>
<accession>A0ABQ4NCU7</accession>
<organism evidence="1 2">
    <name type="scientific">Paenibacillus cisolokensis</name>
    <dbReference type="NCBI Taxonomy" id="1658519"/>
    <lineage>
        <taxon>Bacteria</taxon>
        <taxon>Bacillati</taxon>
        <taxon>Bacillota</taxon>
        <taxon>Bacilli</taxon>
        <taxon>Bacillales</taxon>
        <taxon>Paenibacillaceae</taxon>
        <taxon>Paenibacillus</taxon>
    </lineage>
</organism>
<name>A0ABQ4NCU7_9BACL</name>
<sequence>MSLTLCNVHFSRQADRVVYLTPPLSKALKLAGKNTVRFKLGQGVIAAAVKTIKRQGHHMYLSAGVRQSIRIPKTGNVYLLSTGNEVQLGPLIGILTDSDLKSSSAPFGSRTGFIRQLIRLGEKKRISSRLRPATLIGRRKR</sequence>
<dbReference type="EMBL" id="BOVJ01000164">
    <property type="protein sequence ID" value="GIQ66044.1"/>
    <property type="molecule type" value="Genomic_DNA"/>
</dbReference>
<gene>
    <name evidence="1" type="ORF">PACILC2_46120</name>
</gene>
<evidence type="ECO:0000313" key="1">
    <source>
        <dbReference type="EMBL" id="GIQ66044.1"/>
    </source>
</evidence>